<keyword evidence="9 10" id="KW-0998">Cell outer membrane</keyword>
<dbReference type="Gene3D" id="2.170.130.10">
    <property type="entry name" value="TonB-dependent receptor, plug domain"/>
    <property type="match status" value="1"/>
</dbReference>
<comment type="similarity">
    <text evidence="2 10 11">Belongs to the TonB-dependent receptor family.</text>
</comment>
<dbReference type="CDD" id="cd01347">
    <property type="entry name" value="ligand_gated_channel"/>
    <property type="match status" value="1"/>
</dbReference>
<keyword evidence="6 11" id="KW-0798">TonB box</keyword>
<sequence>MALLACQAQAQAQNTPMPQDAWASATSEQASAQAEAELAVQRVVASAAPGIRSELAQTTQIIESDALLQQVNAGKSLGEALGQLVPGVDLGGQSRSNFGQNLRGRTMLVMLDGVSLNSSRGTARQLDSIDPFNIERIEVLSGASALYGGGATGGIVNIITKKGSAVGMQLGSEVGVTSGFQGSRDHQYRLAQSIAGGNDRVQARLGIALQNNGSFYDGKGAPVRTDIAQTDTQNTKGVDVLGNMQIKISPQQTLGLTGQYYRNRFDGSSYLYGGPNLAGIMGGKPELLEQRGGFVSDVMPKTERALFNADYHAAQVLGGQDLYVQGFWRQEKLDFAPFPSSVVTASRQNTDTWGLKAALSKTWGDINLRYGVDWDRESFDGEGAVFDKAQSLASGGMVNRQIGTVGRYAGYRVNTAAAFAQAEWKLDPQWTLNGGLRYQKTDLTVDDFVGYTQQLSMLLGRGTSADAIRGGKNSYNVSLFNLGARYKIDAARSTWLNYAEGFELPDPAKYYGQGSYVARGTHWQLVSAIDPESSPLKGIKTRQLEWGFKQASGALRAQTALFYAWSDQTLQLNNSNNNVTIHVADEKRRNYGWEGAIDYTVARGWDVGGNALWIRSETRQNGSWAKQSIMTASPSKLSAYVQWSPNPVTLRLQATHMFALKDASALKIDGFTTLDLMGGVKLPVGRLNFGIQNLLDKQYLTTWSQRAMALYGTGAVSPQAFAFYGRGRTFALNYAVEY</sequence>
<accession>A0ABR6RHM4</accession>
<dbReference type="InterPro" id="IPR037066">
    <property type="entry name" value="Plug_dom_sf"/>
</dbReference>
<reference evidence="14 15" key="1">
    <citation type="submission" date="2020-08" db="EMBL/GenBank/DDBJ databases">
        <title>Functional genomics of gut bacteria from endangered species of beetles.</title>
        <authorList>
            <person name="Carlos-Shanley C."/>
        </authorList>
    </citation>
    <scope>NUCLEOTIDE SEQUENCE [LARGE SCALE GENOMIC DNA]</scope>
    <source>
        <strain evidence="14 15">S00124</strain>
    </source>
</reference>
<keyword evidence="8 14" id="KW-0675">Receptor</keyword>
<name>A0ABR6RHM4_9BURK</name>
<evidence type="ECO:0000256" key="2">
    <source>
        <dbReference type="ARBA" id="ARBA00009810"/>
    </source>
</evidence>
<evidence type="ECO:0000256" key="9">
    <source>
        <dbReference type="ARBA" id="ARBA00023237"/>
    </source>
</evidence>
<dbReference type="PANTHER" id="PTHR30069">
    <property type="entry name" value="TONB-DEPENDENT OUTER MEMBRANE RECEPTOR"/>
    <property type="match status" value="1"/>
</dbReference>
<dbReference type="Pfam" id="PF07715">
    <property type="entry name" value="Plug"/>
    <property type="match status" value="1"/>
</dbReference>
<dbReference type="Pfam" id="PF00593">
    <property type="entry name" value="TonB_dep_Rec_b-barrel"/>
    <property type="match status" value="1"/>
</dbReference>
<dbReference type="InterPro" id="IPR000531">
    <property type="entry name" value="Beta-barrel_TonB"/>
</dbReference>
<evidence type="ECO:0000256" key="8">
    <source>
        <dbReference type="ARBA" id="ARBA00023170"/>
    </source>
</evidence>
<evidence type="ECO:0000256" key="10">
    <source>
        <dbReference type="PROSITE-ProRule" id="PRU01360"/>
    </source>
</evidence>
<evidence type="ECO:0000256" key="11">
    <source>
        <dbReference type="RuleBase" id="RU003357"/>
    </source>
</evidence>
<dbReference type="Gene3D" id="2.40.170.20">
    <property type="entry name" value="TonB-dependent receptor, beta-barrel domain"/>
    <property type="match status" value="1"/>
</dbReference>
<dbReference type="Proteomes" id="UP000562492">
    <property type="component" value="Unassembled WGS sequence"/>
</dbReference>
<keyword evidence="15" id="KW-1185">Reference proteome</keyword>
<feature type="domain" description="TonB-dependent receptor-like beta-barrel" evidence="12">
    <location>
        <begin position="255"/>
        <end position="694"/>
    </location>
</feature>
<dbReference type="SUPFAM" id="SSF56935">
    <property type="entry name" value="Porins"/>
    <property type="match status" value="1"/>
</dbReference>
<dbReference type="InterPro" id="IPR039426">
    <property type="entry name" value="TonB-dep_rcpt-like"/>
</dbReference>
<comment type="caution">
    <text evidence="14">The sequence shown here is derived from an EMBL/GenBank/DDBJ whole genome shotgun (WGS) entry which is preliminary data.</text>
</comment>
<evidence type="ECO:0000259" key="12">
    <source>
        <dbReference type="Pfam" id="PF00593"/>
    </source>
</evidence>
<evidence type="ECO:0000256" key="6">
    <source>
        <dbReference type="ARBA" id="ARBA00023077"/>
    </source>
</evidence>
<evidence type="ECO:0000256" key="4">
    <source>
        <dbReference type="ARBA" id="ARBA00022452"/>
    </source>
</evidence>
<evidence type="ECO:0000256" key="1">
    <source>
        <dbReference type="ARBA" id="ARBA00004571"/>
    </source>
</evidence>
<gene>
    <name evidence="14" type="ORF">HNP33_002730</name>
</gene>
<keyword evidence="4 10" id="KW-1134">Transmembrane beta strand</keyword>
<keyword evidence="7 10" id="KW-0472">Membrane</keyword>
<dbReference type="NCBIfam" id="TIGR01783">
    <property type="entry name" value="TonB-siderophor"/>
    <property type="match status" value="1"/>
</dbReference>
<comment type="subcellular location">
    <subcellularLocation>
        <location evidence="1 10">Cell outer membrane</location>
        <topology evidence="1 10">Multi-pass membrane protein</topology>
    </subcellularLocation>
</comment>
<proteinExistence type="inferred from homology"/>
<keyword evidence="5 10" id="KW-0812">Transmembrane</keyword>
<evidence type="ECO:0000259" key="13">
    <source>
        <dbReference type="Pfam" id="PF07715"/>
    </source>
</evidence>
<keyword evidence="3 10" id="KW-0813">Transport</keyword>
<dbReference type="InterPro" id="IPR010105">
    <property type="entry name" value="TonB_sidphr_rcpt"/>
</dbReference>
<dbReference type="EMBL" id="JACHKZ010000017">
    <property type="protein sequence ID" value="MBB6578644.1"/>
    <property type="molecule type" value="Genomic_DNA"/>
</dbReference>
<evidence type="ECO:0000313" key="15">
    <source>
        <dbReference type="Proteomes" id="UP000562492"/>
    </source>
</evidence>
<evidence type="ECO:0000256" key="7">
    <source>
        <dbReference type="ARBA" id="ARBA00023136"/>
    </source>
</evidence>
<protein>
    <submittedName>
        <fullName evidence="14">Iron complex outermembrane receptor protein</fullName>
    </submittedName>
</protein>
<dbReference type="PROSITE" id="PS52016">
    <property type="entry name" value="TONB_DEPENDENT_REC_3"/>
    <property type="match status" value="1"/>
</dbReference>
<dbReference type="InterPro" id="IPR036942">
    <property type="entry name" value="Beta-barrel_TonB_sf"/>
</dbReference>
<evidence type="ECO:0000256" key="5">
    <source>
        <dbReference type="ARBA" id="ARBA00022692"/>
    </source>
</evidence>
<dbReference type="InterPro" id="IPR012910">
    <property type="entry name" value="Plug_dom"/>
</dbReference>
<feature type="domain" description="TonB-dependent receptor plug" evidence="13">
    <location>
        <begin position="54"/>
        <end position="155"/>
    </location>
</feature>
<organism evidence="14 15">
    <name type="scientific">Comamonas odontotermitis</name>
    <dbReference type="NCBI Taxonomy" id="379895"/>
    <lineage>
        <taxon>Bacteria</taxon>
        <taxon>Pseudomonadati</taxon>
        <taxon>Pseudomonadota</taxon>
        <taxon>Betaproteobacteria</taxon>
        <taxon>Burkholderiales</taxon>
        <taxon>Comamonadaceae</taxon>
        <taxon>Comamonas</taxon>
    </lineage>
</organism>
<evidence type="ECO:0000256" key="3">
    <source>
        <dbReference type="ARBA" id="ARBA00022448"/>
    </source>
</evidence>
<evidence type="ECO:0000313" key="14">
    <source>
        <dbReference type="EMBL" id="MBB6578644.1"/>
    </source>
</evidence>
<dbReference type="PANTHER" id="PTHR30069:SF42">
    <property type="entry name" value="FERRIC AEROBACTIN RECEPTOR"/>
    <property type="match status" value="1"/>
</dbReference>